<reference evidence="1 2" key="1">
    <citation type="journal article" date="2022" name="Hortic Res">
        <title>A haplotype resolved chromosomal level avocado genome allows analysis of novel avocado genes.</title>
        <authorList>
            <person name="Nath O."/>
            <person name="Fletcher S.J."/>
            <person name="Hayward A."/>
            <person name="Shaw L.M."/>
            <person name="Masouleh A.K."/>
            <person name="Furtado A."/>
            <person name="Henry R.J."/>
            <person name="Mitter N."/>
        </authorList>
    </citation>
    <scope>NUCLEOTIDE SEQUENCE [LARGE SCALE GENOMIC DNA]</scope>
    <source>
        <strain evidence="2">cv. Hass</strain>
    </source>
</reference>
<comment type="caution">
    <text evidence="1">The sequence shown here is derived from an EMBL/GenBank/DDBJ whole genome shotgun (WGS) entry which is preliminary data.</text>
</comment>
<protein>
    <submittedName>
        <fullName evidence="1">Uncharacterized protein</fullName>
    </submittedName>
</protein>
<keyword evidence="2" id="KW-1185">Reference proteome</keyword>
<gene>
    <name evidence="1" type="ORF">MRB53_016321</name>
</gene>
<sequence length="195" mass="21335">MRKVAEKESLNEGRRIEGASNRSTSYSLQSLLKDGEEWRRAVAAVAGGTQSQQQKRRVRGREKGVLDRKGLGGVFFAKSKYLGTLLCAAAIDADDALFSLAFAFVDAESDENFETHFPGGAHILFPVAVDHSSPSFADRRRGEMGCQSPDLGAACCRKRGVFGFDLDLQRPDVRGSNSARVGHDRIVMGEEWVVL</sequence>
<organism evidence="1 2">
    <name type="scientific">Persea americana</name>
    <name type="common">Avocado</name>
    <dbReference type="NCBI Taxonomy" id="3435"/>
    <lineage>
        <taxon>Eukaryota</taxon>
        <taxon>Viridiplantae</taxon>
        <taxon>Streptophyta</taxon>
        <taxon>Embryophyta</taxon>
        <taxon>Tracheophyta</taxon>
        <taxon>Spermatophyta</taxon>
        <taxon>Magnoliopsida</taxon>
        <taxon>Magnoliidae</taxon>
        <taxon>Laurales</taxon>
        <taxon>Lauraceae</taxon>
        <taxon>Persea</taxon>
    </lineage>
</organism>
<evidence type="ECO:0000313" key="1">
    <source>
        <dbReference type="EMBL" id="KAJ8639627.1"/>
    </source>
</evidence>
<name>A0ACC2M1K1_PERAE</name>
<dbReference type="Proteomes" id="UP001234297">
    <property type="component" value="Chromosome 5"/>
</dbReference>
<proteinExistence type="predicted"/>
<dbReference type="EMBL" id="CM056813">
    <property type="protein sequence ID" value="KAJ8639627.1"/>
    <property type="molecule type" value="Genomic_DNA"/>
</dbReference>
<accession>A0ACC2M1K1</accession>
<evidence type="ECO:0000313" key="2">
    <source>
        <dbReference type="Proteomes" id="UP001234297"/>
    </source>
</evidence>